<dbReference type="InterPro" id="IPR037923">
    <property type="entry name" value="HTH-like"/>
</dbReference>
<dbReference type="SMART" id="SM00342">
    <property type="entry name" value="HTH_ARAC"/>
    <property type="match status" value="1"/>
</dbReference>
<dbReference type="InterPro" id="IPR018062">
    <property type="entry name" value="HTH_AraC-typ_CS"/>
</dbReference>
<dbReference type="PROSITE" id="PS01124">
    <property type="entry name" value="HTH_ARAC_FAMILY_2"/>
    <property type="match status" value="1"/>
</dbReference>
<keyword evidence="1" id="KW-0805">Transcription regulation</keyword>
<accession>A0ABP7HCF5</accession>
<keyword evidence="4" id="KW-0804">Transcription</keyword>
<dbReference type="Pfam" id="PF02311">
    <property type="entry name" value="AraC_binding"/>
    <property type="match status" value="1"/>
</dbReference>
<dbReference type="InterPro" id="IPR018060">
    <property type="entry name" value="HTH_AraC"/>
</dbReference>
<dbReference type="PANTHER" id="PTHR46796:SF2">
    <property type="entry name" value="TRANSCRIPTIONAL REGULATORY PROTEIN"/>
    <property type="match status" value="1"/>
</dbReference>
<evidence type="ECO:0000256" key="2">
    <source>
        <dbReference type="ARBA" id="ARBA00023125"/>
    </source>
</evidence>
<evidence type="ECO:0000313" key="7">
    <source>
        <dbReference type="Proteomes" id="UP001501009"/>
    </source>
</evidence>
<evidence type="ECO:0000259" key="5">
    <source>
        <dbReference type="PROSITE" id="PS01124"/>
    </source>
</evidence>
<sequence length="244" mass="26007">MVLVLDSGFTVRRRGTIFRAAPGQLVALHADDAHSGGPDGSGPARWLIMCVAPSLIAEVAAPDAVRFGDPVIRDDGGLADSFRAVHGSLYEPSGRSGSALTRETGVLDFVAALARHAPEAAGGDEVTGAARRAPETVREYLRAHLARNVTLDELSLVAGVSKYRLVRVCTAWFGLPPHKLHLRLRLDRARELLRCGSAIAEAAYATGFHDQSHLTRVFASAYGVTPAVYQATFSGTAWTGRAPR</sequence>
<dbReference type="PROSITE" id="PS00041">
    <property type="entry name" value="HTH_ARAC_FAMILY_1"/>
    <property type="match status" value="1"/>
</dbReference>
<evidence type="ECO:0000256" key="3">
    <source>
        <dbReference type="ARBA" id="ARBA00023159"/>
    </source>
</evidence>
<dbReference type="Pfam" id="PF12833">
    <property type="entry name" value="HTH_18"/>
    <property type="match status" value="1"/>
</dbReference>
<keyword evidence="2" id="KW-0238">DNA-binding</keyword>
<dbReference type="SUPFAM" id="SSF51215">
    <property type="entry name" value="Regulatory protein AraC"/>
    <property type="match status" value="1"/>
</dbReference>
<dbReference type="EMBL" id="BAABDE010000008">
    <property type="protein sequence ID" value="GAA3784692.1"/>
    <property type="molecule type" value="Genomic_DNA"/>
</dbReference>
<dbReference type="InterPro" id="IPR009057">
    <property type="entry name" value="Homeodomain-like_sf"/>
</dbReference>
<dbReference type="Proteomes" id="UP001501009">
    <property type="component" value="Unassembled WGS sequence"/>
</dbReference>
<evidence type="ECO:0000256" key="4">
    <source>
        <dbReference type="ARBA" id="ARBA00023163"/>
    </source>
</evidence>
<dbReference type="SUPFAM" id="SSF46689">
    <property type="entry name" value="Homeodomain-like"/>
    <property type="match status" value="2"/>
</dbReference>
<keyword evidence="3" id="KW-0010">Activator</keyword>
<keyword evidence="7" id="KW-1185">Reference proteome</keyword>
<dbReference type="InterPro" id="IPR050204">
    <property type="entry name" value="AraC_XylS_family_regulators"/>
</dbReference>
<dbReference type="Gene3D" id="1.10.10.60">
    <property type="entry name" value="Homeodomain-like"/>
    <property type="match status" value="1"/>
</dbReference>
<dbReference type="InterPro" id="IPR003313">
    <property type="entry name" value="AraC-bd"/>
</dbReference>
<comment type="caution">
    <text evidence="6">The sequence shown here is derived from an EMBL/GenBank/DDBJ whole genome shotgun (WGS) entry which is preliminary data.</text>
</comment>
<dbReference type="PANTHER" id="PTHR46796">
    <property type="entry name" value="HTH-TYPE TRANSCRIPTIONAL ACTIVATOR RHAS-RELATED"/>
    <property type="match status" value="1"/>
</dbReference>
<evidence type="ECO:0000313" key="6">
    <source>
        <dbReference type="EMBL" id="GAA3784692.1"/>
    </source>
</evidence>
<reference evidence="7" key="1">
    <citation type="journal article" date="2019" name="Int. J. Syst. Evol. Microbiol.">
        <title>The Global Catalogue of Microorganisms (GCM) 10K type strain sequencing project: providing services to taxonomists for standard genome sequencing and annotation.</title>
        <authorList>
            <consortium name="The Broad Institute Genomics Platform"/>
            <consortium name="The Broad Institute Genome Sequencing Center for Infectious Disease"/>
            <person name="Wu L."/>
            <person name="Ma J."/>
        </authorList>
    </citation>
    <scope>NUCLEOTIDE SEQUENCE [LARGE SCALE GENOMIC DNA]</scope>
    <source>
        <strain evidence="7">JCM 17138</strain>
    </source>
</reference>
<proteinExistence type="predicted"/>
<evidence type="ECO:0000256" key="1">
    <source>
        <dbReference type="ARBA" id="ARBA00023015"/>
    </source>
</evidence>
<protein>
    <submittedName>
        <fullName evidence="6">AraC family transcriptional regulator</fullName>
    </submittedName>
</protein>
<organism evidence="6 7">
    <name type="scientific">Streptomyces coacervatus</name>
    <dbReference type="NCBI Taxonomy" id="647381"/>
    <lineage>
        <taxon>Bacteria</taxon>
        <taxon>Bacillati</taxon>
        <taxon>Actinomycetota</taxon>
        <taxon>Actinomycetes</taxon>
        <taxon>Kitasatosporales</taxon>
        <taxon>Streptomycetaceae</taxon>
        <taxon>Streptomyces</taxon>
    </lineage>
</organism>
<name>A0ABP7HCF5_9ACTN</name>
<feature type="domain" description="HTH araC/xylS-type" evidence="5">
    <location>
        <begin position="135"/>
        <end position="232"/>
    </location>
</feature>
<gene>
    <name evidence="6" type="ORF">GCM10022403_019220</name>
</gene>